<dbReference type="EMBL" id="NWBU01000003">
    <property type="protein sequence ID" value="PTQ13739.1"/>
    <property type="molecule type" value="Genomic_DNA"/>
</dbReference>
<keyword evidence="2" id="KW-1185">Reference proteome</keyword>
<name>A0A2T5G3C4_9SPHN</name>
<dbReference type="Proteomes" id="UP000244162">
    <property type="component" value="Unassembled WGS sequence"/>
</dbReference>
<accession>A0A2T5G3C4</accession>
<evidence type="ECO:0000313" key="2">
    <source>
        <dbReference type="Proteomes" id="UP000244162"/>
    </source>
</evidence>
<evidence type="ECO:0000313" key="1">
    <source>
        <dbReference type="EMBL" id="PTQ13739.1"/>
    </source>
</evidence>
<organism evidence="1 2">
    <name type="scientific">Sphingomonas oleivorans</name>
    <dbReference type="NCBI Taxonomy" id="1735121"/>
    <lineage>
        <taxon>Bacteria</taxon>
        <taxon>Pseudomonadati</taxon>
        <taxon>Pseudomonadota</taxon>
        <taxon>Alphaproteobacteria</taxon>
        <taxon>Sphingomonadales</taxon>
        <taxon>Sphingomonadaceae</taxon>
        <taxon>Sphingomonas</taxon>
    </lineage>
</organism>
<reference evidence="1 2" key="1">
    <citation type="submission" date="2017-09" db="EMBL/GenBank/DDBJ databases">
        <title>Sphingomonas panjinensis sp.nov., isolated from oil-contaminated soil.</title>
        <authorList>
            <person name="Wang L."/>
            <person name="Chen L."/>
        </authorList>
    </citation>
    <scope>NUCLEOTIDE SEQUENCE [LARGE SCALE GENOMIC DNA]</scope>
    <source>
        <strain evidence="1 2">FW-11</strain>
    </source>
</reference>
<evidence type="ECO:0008006" key="3">
    <source>
        <dbReference type="Google" id="ProtNLM"/>
    </source>
</evidence>
<proteinExistence type="predicted"/>
<gene>
    <name evidence="1" type="ORF">CLG96_00160</name>
</gene>
<dbReference type="OrthoDB" id="7508850at2"/>
<protein>
    <recommendedName>
        <fullName evidence="3">Phage tail protein</fullName>
    </recommendedName>
</protein>
<sequence>MADIATGISATFGGPFHPARVITQSGGGYDDGGSWIPGTVAYRDCRVQVDQVSEAMRGGDGYSEGDMRFLILAATLAGSLDSDARIELLEGPHAGIWIVSSLTRDPAGLYWEGRGRRG</sequence>
<dbReference type="AlphaFoldDB" id="A0A2T5G3C4"/>
<comment type="caution">
    <text evidence="1">The sequence shown here is derived from an EMBL/GenBank/DDBJ whole genome shotgun (WGS) entry which is preliminary data.</text>
</comment>